<evidence type="ECO:0000256" key="4">
    <source>
        <dbReference type="ARBA" id="ARBA00022692"/>
    </source>
</evidence>
<feature type="transmembrane region" description="Helical" evidence="7">
    <location>
        <begin position="180"/>
        <end position="205"/>
    </location>
</feature>
<feature type="transmembrane region" description="Helical" evidence="7">
    <location>
        <begin position="103"/>
        <end position="124"/>
    </location>
</feature>
<accession>A0A7C1BCN8</accession>
<reference evidence="9" key="1">
    <citation type="journal article" date="2020" name="mSystems">
        <title>Genome- and Community-Level Interaction Insights into Carbon Utilization and Element Cycling Functions of Hydrothermarchaeota in Hydrothermal Sediment.</title>
        <authorList>
            <person name="Zhou Z."/>
            <person name="Liu Y."/>
            <person name="Xu W."/>
            <person name="Pan J."/>
            <person name="Luo Z.H."/>
            <person name="Li M."/>
        </authorList>
    </citation>
    <scope>NUCLEOTIDE SEQUENCE [LARGE SCALE GENOMIC DNA]</scope>
    <source>
        <strain evidence="9">HyVt-237</strain>
    </source>
</reference>
<gene>
    <name evidence="9" type="ORF">ENG67_06265</name>
</gene>
<keyword evidence="3" id="KW-1003">Cell membrane</keyword>
<keyword evidence="6 7" id="KW-0472">Membrane</keyword>
<dbReference type="SUPFAM" id="SSF161098">
    <property type="entry name" value="MetI-like"/>
    <property type="match status" value="1"/>
</dbReference>
<dbReference type="Proteomes" id="UP000885931">
    <property type="component" value="Unassembled WGS sequence"/>
</dbReference>
<dbReference type="CDD" id="cd06261">
    <property type="entry name" value="TM_PBP2"/>
    <property type="match status" value="1"/>
</dbReference>
<keyword evidence="5 7" id="KW-1133">Transmembrane helix</keyword>
<feature type="transmembrane region" description="Helical" evidence="7">
    <location>
        <begin position="136"/>
        <end position="159"/>
    </location>
</feature>
<feature type="transmembrane region" description="Helical" evidence="7">
    <location>
        <begin position="72"/>
        <end position="91"/>
    </location>
</feature>
<comment type="subcellular location">
    <subcellularLocation>
        <location evidence="1 7">Cell membrane</location>
        <topology evidence="1 7">Multi-pass membrane protein</topology>
    </subcellularLocation>
</comment>
<evidence type="ECO:0000313" key="9">
    <source>
        <dbReference type="EMBL" id="HDM90790.1"/>
    </source>
</evidence>
<feature type="transmembrane region" description="Helical" evidence="7">
    <location>
        <begin position="9"/>
        <end position="31"/>
    </location>
</feature>
<feature type="transmembrane region" description="Helical" evidence="7">
    <location>
        <begin position="239"/>
        <end position="260"/>
    </location>
</feature>
<evidence type="ECO:0000256" key="7">
    <source>
        <dbReference type="RuleBase" id="RU363032"/>
    </source>
</evidence>
<dbReference type="EMBL" id="DRBW01000229">
    <property type="protein sequence ID" value="HDM90790.1"/>
    <property type="molecule type" value="Genomic_DNA"/>
</dbReference>
<dbReference type="GO" id="GO:0055085">
    <property type="term" value="P:transmembrane transport"/>
    <property type="evidence" value="ECO:0007669"/>
    <property type="project" value="InterPro"/>
</dbReference>
<evidence type="ECO:0000259" key="8">
    <source>
        <dbReference type="PROSITE" id="PS50928"/>
    </source>
</evidence>
<dbReference type="PANTHER" id="PTHR32243:SF18">
    <property type="entry name" value="INNER MEMBRANE ABC TRANSPORTER PERMEASE PROTEIN YCJP"/>
    <property type="match status" value="1"/>
</dbReference>
<dbReference type="PANTHER" id="PTHR32243">
    <property type="entry name" value="MALTOSE TRANSPORT SYSTEM PERMEASE-RELATED"/>
    <property type="match status" value="1"/>
</dbReference>
<dbReference type="GO" id="GO:0005886">
    <property type="term" value="C:plasma membrane"/>
    <property type="evidence" value="ECO:0007669"/>
    <property type="project" value="UniProtKB-SubCell"/>
</dbReference>
<organism evidence="9">
    <name type="scientific">candidate division WOR-3 bacterium</name>
    <dbReference type="NCBI Taxonomy" id="2052148"/>
    <lineage>
        <taxon>Bacteria</taxon>
        <taxon>Bacteria division WOR-3</taxon>
    </lineage>
</organism>
<comment type="caution">
    <text evidence="9">The sequence shown here is derived from an EMBL/GenBank/DDBJ whole genome shotgun (WGS) entry which is preliminary data.</text>
</comment>
<proteinExistence type="inferred from homology"/>
<dbReference type="Pfam" id="PF00528">
    <property type="entry name" value="BPD_transp_1"/>
    <property type="match status" value="1"/>
</dbReference>
<dbReference type="PROSITE" id="PS50928">
    <property type="entry name" value="ABC_TM1"/>
    <property type="match status" value="1"/>
</dbReference>
<comment type="similarity">
    <text evidence="7">Belongs to the binding-protein-dependent transport system permease family.</text>
</comment>
<sequence>MSEEKTKKILISASSVFILLFSLVPLLWMLAVSFSGNIDFLRSGRYLITLSNYHDIVRLRNLHFTDYMRNSMIIATLTSLIVVAIGLFAAYAVTRMNFPRKELFVMGVLAVSMFPQISIVGYLFKLMSSIGLINTYPALIIPYVAWTTPVVLWLLTSYLTGIPRELDEAALVDGASRGKALLRVIFPVAAPGVFSAILIAFILSYNEFMFALMLTNDFRARTIPVGIALFQGLHGEIPWGYVMAGAALASLPVILIALFFQRYITEGLTRGAVKG</sequence>
<name>A0A7C1BCN8_UNCW3</name>
<protein>
    <submittedName>
        <fullName evidence="9">Carbohydrate ABC transporter permease</fullName>
    </submittedName>
</protein>
<evidence type="ECO:0000256" key="6">
    <source>
        <dbReference type="ARBA" id="ARBA00023136"/>
    </source>
</evidence>
<feature type="domain" description="ABC transmembrane type-1" evidence="8">
    <location>
        <begin position="68"/>
        <end position="260"/>
    </location>
</feature>
<keyword evidence="4 7" id="KW-0812">Transmembrane</keyword>
<dbReference type="Gene3D" id="1.10.3720.10">
    <property type="entry name" value="MetI-like"/>
    <property type="match status" value="1"/>
</dbReference>
<dbReference type="AlphaFoldDB" id="A0A7C1BCN8"/>
<dbReference type="InterPro" id="IPR035906">
    <property type="entry name" value="MetI-like_sf"/>
</dbReference>
<dbReference type="InterPro" id="IPR050901">
    <property type="entry name" value="BP-dep_ABC_trans_perm"/>
</dbReference>
<evidence type="ECO:0000256" key="5">
    <source>
        <dbReference type="ARBA" id="ARBA00022989"/>
    </source>
</evidence>
<evidence type="ECO:0000256" key="3">
    <source>
        <dbReference type="ARBA" id="ARBA00022475"/>
    </source>
</evidence>
<dbReference type="InterPro" id="IPR000515">
    <property type="entry name" value="MetI-like"/>
</dbReference>
<evidence type="ECO:0000256" key="2">
    <source>
        <dbReference type="ARBA" id="ARBA00022448"/>
    </source>
</evidence>
<keyword evidence="2 7" id="KW-0813">Transport</keyword>
<evidence type="ECO:0000256" key="1">
    <source>
        <dbReference type="ARBA" id="ARBA00004651"/>
    </source>
</evidence>